<dbReference type="Proteomes" id="UP001550044">
    <property type="component" value="Unassembled WGS sequence"/>
</dbReference>
<accession>A0ABV2UHI8</accession>
<feature type="region of interest" description="Disordered" evidence="1">
    <location>
        <begin position="1"/>
        <end position="40"/>
    </location>
</feature>
<reference evidence="2 3" key="1">
    <citation type="submission" date="2024-06" db="EMBL/GenBank/DDBJ databases">
        <title>The Natural Products Discovery Center: Release of the First 8490 Sequenced Strains for Exploring Actinobacteria Biosynthetic Diversity.</title>
        <authorList>
            <person name="Kalkreuter E."/>
            <person name="Kautsar S.A."/>
            <person name="Yang D."/>
            <person name="Bader C.D."/>
            <person name="Teijaro C.N."/>
            <person name="Fluegel L."/>
            <person name="Davis C.M."/>
            <person name="Simpson J.R."/>
            <person name="Lauterbach L."/>
            <person name="Steele A.D."/>
            <person name="Gui C."/>
            <person name="Meng S."/>
            <person name="Li G."/>
            <person name="Viehrig K."/>
            <person name="Ye F."/>
            <person name="Su P."/>
            <person name="Kiefer A.F."/>
            <person name="Nichols A."/>
            <person name="Cepeda A.J."/>
            <person name="Yan W."/>
            <person name="Fan B."/>
            <person name="Jiang Y."/>
            <person name="Adhikari A."/>
            <person name="Zheng C.-J."/>
            <person name="Schuster L."/>
            <person name="Cowan T.M."/>
            <person name="Smanski M.J."/>
            <person name="Chevrette M.G."/>
            <person name="De Carvalho L.P.S."/>
            <person name="Shen B."/>
        </authorList>
    </citation>
    <scope>NUCLEOTIDE SEQUENCE [LARGE SCALE GENOMIC DNA]</scope>
    <source>
        <strain evidence="2 3">NPDC005137</strain>
    </source>
</reference>
<dbReference type="RefSeq" id="WP_356501836.1">
    <property type="nucleotide sequence ID" value="NZ_JBEXEF010000078.1"/>
</dbReference>
<gene>
    <name evidence="2" type="ORF">ABZV61_27845</name>
</gene>
<feature type="compositionally biased region" description="Basic and acidic residues" evidence="1">
    <location>
        <begin position="66"/>
        <end position="75"/>
    </location>
</feature>
<comment type="caution">
    <text evidence="2">The sequence shown here is derived from an EMBL/GenBank/DDBJ whole genome shotgun (WGS) entry which is preliminary data.</text>
</comment>
<sequence>MPETAARRPDHKINPGPLLHPVAEPGRPGGRFGTVTGGKTAGNDTVRFEVEAFAEQILHLPLGDPRPGHRADQGQRPRRPTSTTT</sequence>
<evidence type="ECO:0000313" key="3">
    <source>
        <dbReference type="Proteomes" id="UP001550044"/>
    </source>
</evidence>
<proteinExistence type="predicted"/>
<evidence type="ECO:0000256" key="1">
    <source>
        <dbReference type="SAM" id="MobiDB-lite"/>
    </source>
</evidence>
<feature type="compositionally biased region" description="Gly residues" evidence="1">
    <location>
        <begin position="27"/>
        <end position="40"/>
    </location>
</feature>
<keyword evidence="3" id="KW-1185">Reference proteome</keyword>
<feature type="region of interest" description="Disordered" evidence="1">
    <location>
        <begin position="60"/>
        <end position="85"/>
    </location>
</feature>
<evidence type="ECO:0000313" key="2">
    <source>
        <dbReference type="EMBL" id="MET8436529.1"/>
    </source>
</evidence>
<organism evidence="2 3">
    <name type="scientific">Streptomyces sp. 900116325</name>
    <dbReference type="NCBI Taxonomy" id="3154295"/>
    <lineage>
        <taxon>Bacteria</taxon>
        <taxon>Bacillati</taxon>
        <taxon>Actinomycetota</taxon>
        <taxon>Actinomycetes</taxon>
        <taxon>Kitasatosporales</taxon>
        <taxon>Streptomycetaceae</taxon>
        <taxon>Streptomyces</taxon>
    </lineage>
</organism>
<protein>
    <submittedName>
        <fullName evidence="2">Uncharacterized protein</fullName>
    </submittedName>
</protein>
<name>A0ABV2UHI8_9ACTN</name>
<feature type="compositionally biased region" description="Basic and acidic residues" evidence="1">
    <location>
        <begin position="1"/>
        <end position="13"/>
    </location>
</feature>
<dbReference type="EMBL" id="JBEXIP010000027">
    <property type="protein sequence ID" value="MET8436529.1"/>
    <property type="molecule type" value="Genomic_DNA"/>
</dbReference>